<dbReference type="CDD" id="cd02439">
    <property type="entry name" value="DMB-PRT_CobT"/>
    <property type="match status" value="1"/>
</dbReference>
<comment type="pathway">
    <text evidence="1 10">Nucleoside biosynthesis; alpha-ribazole biosynthesis; alpha-ribazole from 5,6-dimethylbenzimidazole: step 1/2.</text>
</comment>
<dbReference type="GO" id="GO:0009236">
    <property type="term" value="P:cobalamin biosynthetic process"/>
    <property type="evidence" value="ECO:0007669"/>
    <property type="project" value="UniProtKB-UniRule"/>
</dbReference>
<dbReference type="InterPro" id="IPR003200">
    <property type="entry name" value="Nict_dMeBzImd_PRibTrfase"/>
</dbReference>
<dbReference type="HAMAP" id="MF_00230">
    <property type="entry name" value="CobT"/>
    <property type="match status" value="1"/>
</dbReference>
<proteinExistence type="inferred from homology"/>
<organism evidence="11 12">
    <name type="scientific">Varunaivibrio sulfuroxidans</name>
    <dbReference type="NCBI Taxonomy" id="1773489"/>
    <lineage>
        <taxon>Bacteria</taxon>
        <taxon>Pseudomonadati</taxon>
        <taxon>Pseudomonadota</taxon>
        <taxon>Alphaproteobacteria</taxon>
        <taxon>Rhodospirillales</taxon>
        <taxon>Magnetovibrionaceae</taxon>
        <taxon>Varunaivibrio</taxon>
    </lineage>
</organism>
<evidence type="ECO:0000256" key="10">
    <source>
        <dbReference type="HAMAP-Rule" id="MF_00230"/>
    </source>
</evidence>
<evidence type="ECO:0000256" key="9">
    <source>
        <dbReference type="ARBA" id="ARBA00047340"/>
    </source>
</evidence>
<dbReference type="SUPFAM" id="SSF52733">
    <property type="entry name" value="Nicotinate mononucleotide:5,6-dimethylbenzimidazole phosphoribosyltransferase (CobT)"/>
    <property type="match status" value="1"/>
</dbReference>
<evidence type="ECO:0000256" key="5">
    <source>
        <dbReference type="ARBA" id="ARBA00022573"/>
    </source>
</evidence>
<evidence type="ECO:0000313" key="12">
    <source>
        <dbReference type="Proteomes" id="UP000295304"/>
    </source>
</evidence>
<dbReference type="AlphaFoldDB" id="A0A4R3JHY9"/>
<evidence type="ECO:0000256" key="1">
    <source>
        <dbReference type="ARBA" id="ARBA00005049"/>
    </source>
</evidence>
<evidence type="ECO:0000256" key="8">
    <source>
        <dbReference type="ARBA" id="ARBA00030686"/>
    </source>
</evidence>
<dbReference type="RefSeq" id="WP_407702150.1">
    <property type="nucleotide sequence ID" value="NZ_CP119676.1"/>
</dbReference>
<dbReference type="Proteomes" id="UP000295304">
    <property type="component" value="Unassembled WGS sequence"/>
</dbReference>
<protein>
    <recommendedName>
        <fullName evidence="4 10">Nicotinate-nucleotide--dimethylbenzimidazole phosphoribosyltransferase</fullName>
        <shortName evidence="10">NN:DBI PRT</shortName>
        <ecNumber evidence="3 10">2.4.2.21</ecNumber>
    </recommendedName>
    <alternativeName>
        <fullName evidence="8 10">N(1)-alpha-phosphoribosyltransferase</fullName>
    </alternativeName>
</protein>
<dbReference type="UniPathway" id="UPA00061">
    <property type="reaction ID" value="UER00516"/>
</dbReference>
<comment type="catalytic activity">
    <reaction evidence="9 10">
        <text>5,6-dimethylbenzimidazole + nicotinate beta-D-ribonucleotide = alpha-ribazole 5'-phosphate + nicotinate + H(+)</text>
        <dbReference type="Rhea" id="RHEA:11196"/>
        <dbReference type="ChEBI" id="CHEBI:15378"/>
        <dbReference type="ChEBI" id="CHEBI:15890"/>
        <dbReference type="ChEBI" id="CHEBI:32544"/>
        <dbReference type="ChEBI" id="CHEBI:57502"/>
        <dbReference type="ChEBI" id="CHEBI:57918"/>
        <dbReference type="EC" id="2.4.2.21"/>
    </reaction>
</comment>
<accession>A0A4R3JHY9</accession>
<evidence type="ECO:0000256" key="6">
    <source>
        <dbReference type="ARBA" id="ARBA00022676"/>
    </source>
</evidence>
<evidence type="ECO:0000256" key="4">
    <source>
        <dbReference type="ARBA" id="ARBA00015486"/>
    </source>
</evidence>
<dbReference type="PANTHER" id="PTHR43463">
    <property type="entry name" value="NICOTINATE-NUCLEOTIDE--DIMETHYLBENZIMIDAZOLE PHOSPHORIBOSYLTRANSFERASE"/>
    <property type="match status" value="1"/>
</dbReference>
<sequence>MSAIPSISSFDDIRQILNTLPGPDKAAAALCAEREPQLTKPAGSLGRLEQLTSWLAAWQHRAPPQIERPNCHVFAGNHGVVAKGVSAFPAEVTRQMVLNFENGGAAINQLCETFGVGLCVEAMDLDNPTNDFTEGPAMSERECVEAIWFGMNVVEETSDVVCLGEMGIGNTTAAAAICLALYGGNAASWTGPGTGVSGPALAHKAEAVAQGVRVNKAAMSDGLEVLRCLGGREMAALVGAVIGARLLNVPVLLDGFVCTAAVAPLRAIAGTALDHCKAAHVSAEPGHKALLGKLEKKPLLDQGMRLGEASGAVLAVALLKAAVACHTGMATFADAGVSDKGA</sequence>
<keyword evidence="12" id="KW-1185">Reference proteome</keyword>
<dbReference type="Gene3D" id="1.10.1610.10">
    <property type="match status" value="1"/>
</dbReference>
<dbReference type="PANTHER" id="PTHR43463:SF1">
    <property type="entry name" value="NICOTINATE-NUCLEOTIDE--DIMETHYLBENZIMIDAZOLE PHOSPHORIBOSYLTRANSFERASE"/>
    <property type="match status" value="1"/>
</dbReference>
<evidence type="ECO:0000256" key="2">
    <source>
        <dbReference type="ARBA" id="ARBA00007110"/>
    </source>
</evidence>
<dbReference type="Gene3D" id="3.40.50.10210">
    <property type="match status" value="1"/>
</dbReference>
<keyword evidence="5 10" id="KW-0169">Cobalamin biosynthesis</keyword>
<dbReference type="Pfam" id="PF02277">
    <property type="entry name" value="DBI_PRT"/>
    <property type="match status" value="1"/>
</dbReference>
<dbReference type="InterPro" id="IPR017846">
    <property type="entry name" value="Nict_dMeBzImd_PRibTrfase_bact"/>
</dbReference>
<evidence type="ECO:0000256" key="3">
    <source>
        <dbReference type="ARBA" id="ARBA00011991"/>
    </source>
</evidence>
<dbReference type="NCBIfam" id="NF000996">
    <property type="entry name" value="PRK00105.1"/>
    <property type="match status" value="1"/>
</dbReference>
<feature type="active site" description="Proton acceptor" evidence="10">
    <location>
        <position position="308"/>
    </location>
</feature>
<reference evidence="11 12" key="1">
    <citation type="submission" date="2019-03" db="EMBL/GenBank/DDBJ databases">
        <title>Genomic Encyclopedia of Type Strains, Phase IV (KMG-IV): sequencing the most valuable type-strain genomes for metagenomic binning, comparative biology and taxonomic classification.</title>
        <authorList>
            <person name="Goeker M."/>
        </authorList>
    </citation>
    <scope>NUCLEOTIDE SEQUENCE [LARGE SCALE GENOMIC DNA]</scope>
    <source>
        <strain evidence="11 12">DSM 101688</strain>
    </source>
</reference>
<evidence type="ECO:0000256" key="7">
    <source>
        <dbReference type="ARBA" id="ARBA00022679"/>
    </source>
</evidence>
<comment type="similarity">
    <text evidence="2 10">Belongs to the CobT family.</text>
</comment>
<comment type="caution">
    <text evidence="11">The sequence shown here is derived from an EMBL/GenBank/DDBJ whole genome shotgun (WGS) entry which is preliminary data.</text>
</comment>
<dbReference type="EC" id="2.4.2.21" evidence="3 10"/>
<dbReference type="EMBL" id="SLZW01000001">
    <property type="protein sequence ID" value="TCS65135.1"/>
    <property type="molecule type" value="Genomic_DNA"/>
</dbReference>
<keyword evidence="7 10" id="KW-0808">Transferase</keyword>
<dbReference type="InterPro" id="IPR023195">
    <property type="entry name" value="Nict_dMeBzImd_PRibTrfase_N"/>
</dbReference>
<dbReference type="NCBIfam" id="TIGR03160">
    <property type="entry name" value="cobT_DBIPRT"/>
    <property type="match status" value="1"/>
</dbReference>
<gene>
    <name evidence="10" type="primary">cobT</name>
    <name evidence="11" type="ORF">EDD55_101469</name>
</gene>
<name>A0A4R3JHY9_9PROT</name>
<evidence type="ECO:0000313" key="11">
    <source>
        <dbReference type="EMBL" id="TCS65135.1"/>
    </source>
</evidence>
<comment type="function">
    <text evidence="10">Catalyzes the synthesis of alpha-ribazole-5'-phosphate from nicotinate mononucleotide (NAMN) and 5,6-dimethylbenzimidazole (DMB).</text>
</comment>
<dbReference type="InterPro" id="IPR036087">
    <property type="entry name" value="Nict_dMeBzImd_PRibTrfase_sf"/>
</dbReference>
<keyword evidence="6 10" id="KW-0328">Glycosyltransferase</keyword>
<dbReference type="GO" id="GO:0008939">
    <property type="term" value="F:nicotinate-nucleotide-dimethylbenzimidazole phosphoribosyltransferase activity"/>
    <property type="evidence" value="ECO:0007669"/>
    <property type="project" value="UniProtKB-UniRule"/>
</dbReference>